<dbReference type="InterPro" id="IPR006530">
    <property type="entry name" value="YD"/>
</dbReference>
<dbReference type="Pfam" id="PF05593">
    <property type="entry name" value="RHS_repeat"/>
    <property type="match status" value="5"/>
</dbReference>
<accession>A0ABP5HJJ5</accession>
<dbReference type="Pfam" id="PF25023">
    <property type="entry name" value="TEN_YD-shell"/>
    <property type="match status" value="2"/>
</dbReference>
<evidence type="ECO:0000259" key="7">
    <source>
        <dbReference type="Pfam" id="PF25023"/>
    </source>
</evidence>
<feature type="region of interest" description="Disordered" evidence="3">
    <location>
        <begin position="323"/>
        <end position="366"/>
    </location>
</feature>
<dbReference type="NCBIfam" id="TIGR03696">
    <property type="entry name" value="Rhs_assc_core"/>
    <property type="match status" value="1"/>
</dbReference>
<dbReference type="InterPro" id="IPR049082">
    <property type="entry name" value="T7SS_signal"/>
</dbReference>
<evidence type="ECO:0000259" key="4">
    <source>
        <dbReference type="Pfam" id="PF15644"/>
    </source>
</evidence>
<gene>
    <name evidence="8" type="ORF">GCM10009801_30780</name>
</gene>
<evidence type="ECO:0000256" key="3">
    <source>
        <dbReference type="SAM" id="MobiDB-lite"/>
    </source>
</evidence>
<dbReference type="Pfam" id="PF21725">
    <property type="entry name" value="T7SS_signal"/>
    <property type="match status" value="1"/>
</dbReference>
<evidence type="ECO:0000259" key="6">
    <source>
        <dbReference type="Pfam" id="PF21725"/>
    </source>
</evidence>
<dbReference type="PANTHER" id="PTHR32305:SF15">
    <property type="entry name" value="PROTEIN RHSA-RELATED"/>
    <property type="match status" value="1"/>
</dbReference>
<evidence type="ECO:0000313" key="9">
    <source>
        <dbReference type="Proteomes" id="UP001500016"/>
    </source>
</evidence>
<evidence type="ECO:0000256" key="2">
    <source>
        <dbReference type="SAM" id="Coils"/>
    </source>
</evidence>
<evidence type="ECO:0000256" key="1">
    <source>
        <dbReference type="ARBA" id="ARBA00022737"/>
    </source>
</evidence>
<feature type="domain" description="Teneurin-like YD-shell" evidence="7">
    <location>
        <begin position="814"/>
        <end position="948"/>
    </location>
</feature>
<sequence length="1532" mass="168263">MGWGDLVPDGVKDKFEDAKEAVGDGVEGMGNWGADRLDDVGWQGGADFVRDKSRSVANRLGADVAELQLDESDEPNRLVYGSPGKLRATARHLTDFQGAFNNVAAGLKRVGKGQLKGRAADAFWDKVGLEPAKWTKAADACEKAAGALDDFAGTVEWAQGQAREAIAKYKDDKKDEAEEQLQEARTQRNTAAARAQKAVRAAAEAAPPKPSYAERAKDGLAGIKLDATHVAGGAVKGVAGMYGFVRSVNPVDPYNLTHPAEYATNLASTNMGIVRMVNDPVGTGKQLWDGFQKDGAEGLGRVIPELIGTKGVGTALKAAKAGRGARLADDVPRPRADLEKKGPDDAAKQGKETPSGGTDPVDLSTGRMYLPQTDLTLPGAMPFSFTRRVESGYRLGRWFGPSWSSTVDQRLEVDAEGVVYVAEDGRLLAFPHPAPGLPTYPTAGSARMPLNREVDGGYTLTDPETGWVRHFAPPPSGEDGTARLEQITDRNGHSVTFEYDPATGAPVRLVHSGGYEVRLTAEDGRVRALSLGSREVLRYGYDDAGNLTEVTNSSGVPLCFEYDEERRVIAWTDTNGRRYDYVYDNLDRVIAEGGTAGHMQVRIDYDGVDEATGHRVTTLTSAAGESTRTLFDDRGRMVGDIDALGHRTATERDRWNRPLSHTDALGRTTRYEYDESGRLSTVVRPDGTAMSFVRDERGHPVATTAPDGTVWREEWDEHGNRTAVTDPAGHTTRYGYDGRGHLATVTDALGGVTRVRCDRAGLPVEVTDPLGATTRYERDAFGRPVTVVDPLGARMALEWTVEGKLSRRTDPNGATERWEWDGEGNCTRHVDAAGGETRYEYGHFDVLEARTGPDGVRYEFAYDAELRLTEVRNPQGLTWSYAYDPAGRLVEEADFDGRAQRYTVNAAGELVSRLTPRGEEITYERDVLGRTTRKSVAGEETTYAYDAAGRLLEAHSPDARLHYQRDKLGRVKTELLNGRALTHTYDALGRETRRVTPTGVVTTYAYDAAGNRTSLTTNGRTLDFAYDDAGRESHRTIGEGDLSLTHIWDPAGRLTAQSLDAEGPLRERTYTYREDGYLQTVDDSLTGRTTYDLNAVGRVTAVHARGWTERYAYDEAGNQTEAHWPDEHASPEARGARTYEGTRVQTAGTVRYEHDESGRVVLRQKRRLSKKPATWRYEWNAEDRLRRVVAPDGKEWHYAYDPLGRRIAKRSDDERVDFTWDGPRLVEQTTTAGPLPHPVTLTWDHKGFAPVTQTERLTTETSQKEIDSRFYAIVTDLVGTPTELVDESGATAWSARTTLWGTTTWPTTSTTYTPLRFPGQYHDPETGLHYNFHRYYDSETARYASPDPLGLSPAANATSYIKNPCTWADTLGLAPCPPEGNDAPAGRSWWGPEGGTTLRGHDYYTPHTPELQNLVNPQGGRSNCGPVSASVDSTLQGSPASAPGADRPMTMREMQNSLGGTFQRQNGLSGLVENMERAGDGARGIVGAWPRTGVGHYFNVMNDRGNVVFLDGQVGMAHHLTRWENYWLMRRD</sequence>
<protein>
    <recommendedName>
        <fullName evidence="10">Type IV secretion protein Rhs</fullName>
    </recommendedName>
</protein>
<dbReference type="Pfam" id="PF20148">
    <property type="entry name" value="DUF6531"/>
    <property type="match status" value="1"/>
</dbReference>
<dbReference type="Proteomes" id="UP001500016">
    <property type="component" value="Unassembled WGS sequence"/>
</dbReference>
<dbReference type="InterPro" id="IPR022385">
    <property type="entry name" value="Rhs_assc_core"/>
</dbReference>
<evidence type="ECO:0000313" key="8">
    <source>
        <dbReference type="EMBL" id="GAA2075804.1"/>
    </source>
</evidence>
<comment type="caution">
    <text evidence="8">The sequence shown here is derived from an EMBL/GenBank/DDBJ whole genome shotgun (WGS) entry which is preliminary data.</text>
</comment>
<proteinExistence type="predicted"/>
<dbReference type="EMBL" id="BAAAPE010000007">
    <property type="protein sequence ID" value="GAA2075804.1"/>
    <property type="molecule type" value="Genomic_DNA"/>
</dbReference>
<dbReference type="InterPro" id="IPR045351">
    <property type="entry name" value="DUF6531"/>
</dbReference>
<keyword evidence="1" id="KW-0677">Repeat</keyword>
<dbReference type="InterPro" id="IPR050708">
    <property type="entry name" value="T6SS_VgrG/RHS"/>
</dbReference>
<organism evidence="8 9">
    <name type="scientific">Streptomyces albiaxialis</name>
    <dbReference type="NCBI Taxonomy" id="329523"/>
    <lineage>
        <taxon>Bacteria</taxon>
        <taxon>Bacillati</taxon>
        <taxon>Actinomycetota</taxon>
        <taxon>Actinomycetes</taxon>
        <taxon>Kitasatosporales</taxon>
        <taxon>Streptomycetaceae</taxon>
        <taxon>Streptomyces</taxon>
    </lineage>
</organism>
<dbReference type="RefSeq" id="WP_344528167.1">
    <property type="nucleotide sequence ID" value="NZ_BAAAPE010000007.1"/>
</dbReference>
<feature type="compositionally biased region" description="Basic and acidic residues" evidence="3">
    <location>
        <begin position="326"/>
        <end position="351"/>
    </location>
</feature>
<feature type="domain" description="Tox-PL" evidence="4">
    <location>
        <begin position="1423"/>
        <end position="1516"/>
    </location>
</feature>
<dbReference type="InterPro" id="IPR031325">
    <property type="entry name" value="RHS_repeat"/>
</dbReference>
<feature type="domain" description="Teneurin-like YD-shell" evidence="7">
    <location>
        <begin position="1088"/>
        <end position="1347"/>
    </location>
</feature>
<feature type="domain" description="Putative T7SS secretion signal" evidence="6">
    <location>
        <begin position="12"/>
        <end position="175"/>
    </location>
</feature>
<feature type="compositionally biased region" description="Polar residues" evidence="3">
    <location>
        <begin position="1430"/>
        <end position="1439"/>
    </location>
</feature>
<keyword evidence="2" id="KW-0175">Coiled coil</keyword>
<dbReference type="PANTHER" id="PTHR32305">
    <property type="match status" value="1"/>
</dbReference>
<feature type="coiled-coil region" evidence="2">
    <location>
        <begin position="167"/>
        <end position="194"/>
    </location>
</feature>
<dbReference type="PRINTS" id="PR00394">
    <property type="entry name" value="RHSPROTEIN"/>
</dbReference>
<dbReference type="NCBIfam" id="TIGR01643">
    <property type="entry name" value="YD_repeat_2x"/>
    <property type="match status" value="13"/>
</dbReference>
<evidence type="ECO:0008006" key="10">
    <source>
        <dbReference type="Google" id="ProtNLM"/>
    </source>
</evidence>
<dbReference type="Pfam" id="PF15644">
    <property type="entry name" value="Gln_amidase"/>
    <property type="match status" value="1"/>
</dbReference>
<feature type="domain" description="DUF6531" evidence="5">
    <location>
        <begin position="359"/>
        <end position="430"/>
    </location>
</feature>
<keyword evidence="9" id="KW-1185">Reference proteome</keyword>
<evidence type="ECO:0000259" key="5">
    <source>
        <dbReference type="Pfam" id="PF20148"/>
    </source>
</evidence>
<dbReference type="Gene3D" id="2.180.10.10">
    <property type="entry name" value="RHS repeat-associated core"/>
    <property type="match status" value="2"/>
</dbReference>
<name>A0ABP5HJJ5_9ACTN</name>
<feature type="region of interest" description="Disordered" evidence="3">
    <location>
        <begin position="1418"/>
        <end position="1447"/>
    </location>
</feature>
<dbReference type="InterPro" id="IPR028908">
    <property type="entry name" value="Tox-PL_dom"/>
</dbReference>
<dbReference type="InterPro" id="IPR056823">
    <property type="entry name" value="TEN-like_YD-shell"/>
</dbReference>
<reference evidence="9" key="1">
    <citation type="journal article" date="2019" name="Int. J. Syst. Evol. Microbiol.">
        <title>The Global Catalogue of Microorganisms (GCM) 10K type strain sequencing project: providing services to taxonomists for standard genome sequencing and annotation.</title>
        <authorList>
            <consortium name="The Broad Institute Genomics Platform"/>
            <consortium name="The Broad Institute Genome Sequencing Center for Infectious Disease"/>
            <person name="Wu L."/>
            <person name="Ma J."/>
        </authorList>
    </citation>
    <scope>NUCLEOTIDE SEQUENCE [LARGE SCALE GENOMIC DNA]</scope>
    <source>
        <strain evidence="9">JCM 15478</strain>
    </source>
</reference>